<sequence length="181" mass="19820">MKINQNNKNQFYKRSTLIIAGILLNTLGTISIIAPYTSTLATVITFGIILILSGFTYLIEALWQDTTKQIIFNIVLSIINILGGAAFLIQPRVGAISLTIILASYFIAAGLFKIYMSFSKTVKHKFLLIINGLLNLAAGIYIAVYLPVLSYFAIGILLGIELIFSGSYLIFSAFSSNNHTV</sequence>
<dbReference type="Proteomes" id="UP000018769">
    <property type="component" value="Chromosome I"/>
</dbReference>
<organism evidence="2 3">
    <name type="scientific">Candidatus Babela massiliensis</name>
    <dbReference type="NCBI Taxonomy" id="673862"/>
    <lineage>
        <taxon>Bacteria</taxon>
        <taxon>Candidatus Babelota</taxon>
        <taxon>Candidatus Babeliae</taxon>
        <taxon>Candidatus Babeliales</taxon>
        <taxon>Candidatus Babeliaceae</taxon>
        <taxon>Candidatus Babela</taxon>
    </lineage>
</organism>
<dbReference type="RefSeq" id="WP_023792847.1">
    <property type="nucleotide sequence ID" value="NC_023003.1"/>
</dbReference>
<keyword evidence="1" id="KW-1133">Transmembrane helix</keyword>
<accession>V6DJ37</accession>
<dbReference type="PANTHER" id="PTHR34989">
    <property type="entry name" value="PROTEIN HDED"/>
    <property type="match status" value="1"/>
</dbReference>
<feature type="transmembrane region" description="Helical" evidence="1">
    <location>
        <begin position="12"/>
        <end position="34"/>
    </location>
</feature>
<keyword evidence="3" id="KW-1185">Reference proteome</keyword>
<dbReference type="EMBL" id="HG793133">
    <property type="protein sequence ID" value="CDK30938.1"/>
    <property type="molecule type" value="Genomic_DNA"/>
</dbReference>
<feature type="transmembrane region" description="Helical" evidence="1">
    <location>
        <begin position="95"/>
        <end position="114"/>
    </location>
</feature>
<keyword evidence="1" id="KW-0812">Transmembrane</keyword>
<dbReference type="AlphaFoldDB" id="V6DJ37"/>
<feature type="transmembrane region" description="Helical" evidence="1">
    <location>
        <begin position="126"/>
        <end position="146"/>
    </location>
</feature>
<feature type="transmembrane region" description="Helical" evidence="1">
    <location>
        <begin position="152"/>
        <end position="171"/>
    </location>
</feature>
<feature type="transmembrane region" description="Helical" evidence="1">
    <location>
        <begin position="70"/>
        <end position="89"/>
    </location>
</feature>
<dbReference type="GO" id="GO:0005886">
    <property type="term" value="C:plasma membrane"/>
    <property type="evidence" value="ECO:0007669"/>
    <property type="project" value="TreeGrafter"/>
</dbReference>
<dbReference type="KEGG" id="dpb:BABL1_gene_72"/>
<gene>
    <name evidence="2" type="ORF">BABL1_gene_72</name>
</gene>
<evidence type="ECO:0000313" key="2">
    <source>
        <dbReference type="EMBL" id="CDK30938.1"/>
    </source>
</evidence>
<protein>
    <submittedName>
        <fullName evidence="2">Uncharacterized conserved protein</fullName>
    </submittedName>
</protein>
<proteinExistence type="predicted"/>
<feature type="transmembrane region" description="Helical" evidence="1">
    <location>
        <begin position="40"/>
        <end position="58"/>
    </location>
</feature>
<evidence type="ECO:0000313" key="3">
    <source>
        <dbReference type="Proteomes" id="UP000018769"/>
    </source>
</evidence>
<keyword evidence="1" id="KW-0472">Membrane</keyword>
<dbReference type="InterPro" id="IPR052712">
    <property type="entry name" value="Acid_resist_chaperone_HdeD"/>
</dbReference>
<evidence type="ECO:0000256" key="1">
    <source>
        <dbReference type="SAM" id="Phobius"/>
    </source>
</evidence>
<dbReference type="HOGENOM" id="CLU_091585_2_0_7"/>
<reference evidence="2 3" key="1">
    <citation type="journal article" date="2015" name="Biol. Direct">
        <title>Babela massiliensis, a representative of a widespread bacterial phylum with unusual adaptations to parasitism in amoebae.</title>
        <authorList>
            <person name="Pagnier I."/>
            <person name="Yutin N."/>
            <person name="Croce O."/>
            <person name="Makarova K.S."/>
            <person name="Wolf Y.I."/>
            <person name="Benamar S."/>
            <person name="Raoult D."/>
            <person name="Koonin E.V."/>
            <person name="La Scola B."/>
        </authorList>
    </citation>
    <scope>NUCLEOTIDE SEQUENCE [LARGE SCALE GENOMIC DNA]</scope>
    <source>
        <strain evidence="3">BABL1</strain>
    </source>
</reference>
<dbReference type="Pfam" id="PF03729">
    <property type="entry name" value="DUF308"/>
    <property type="match status" value="2"/>
</dbReference>
<name>V6DJ37_9BACT</name>
<dbReference type="InterPro" id="IPR005325">
    <property type="entry name" value="DUF308_memb"/>
</dbReference>
<dbReference type="PANTHER" id="PTHR34989:SF1">
    <property type="entry name" value="PROTEIN HDED"/>
    <property type="match status" value="1"/>
</dbReference>
<dbReference type="OrthoDB" id="9815400at2"/>
<dbReference type="eggNOG" id="COG3247">
    <property type="taxonomic scope" value="Bacteria"/>
</dbReference>